<name>A0AAE2CYX7_9LAMI</name>
<organism evidence="1 2">
    <name type="scientific">Sesamum alatum</name>
    <dbReference type="NCBI Taxonomy" id="300844"/>
    <lineage>
        <taxon>Eukaryota</taxon>
        <taxon>Viridiplantae</taxon>
        <taxon>Streptophyta</taxon>
        <taxon>Embryophyta</taxon>
        <taxon>Tracheophyta</taxon>
        <taxon>Spermatophyta</taxon>
        <taxon>Magnoliopsida</taxon>
        <taxon>eudicotyledons</taxon>
        <taxon>Gunneridae</taxon>
        <taxon>Pentapetalae</taxon>
        <taxon>asterids</taxon>
        <taxon>lamiids</taxon>
        <taxon>Lamiales</taxon>
        <taxon>Pedaliaceae</taxon>
        <taxon>Sesamum</taxon>
    </lineage>
</organism>
<accession>A0AAE2CYX7</accession>
<protein>
    <submittedName>
        <fullName evidence="1">Uncharacterized protein</fullName>
    </submittedName>
</protein>
<gene>
    <name evidence="1" type="ORF">Salat_0298700</name>
</gene>
<comment type="caution">
    <text evidence="1">The sequence shown here is derived from an EMBL/GenBank/DDBJ whole genome shotgun (WGS) entry which is preliminary data.</text>
</comment>
<dbReference type="EMBL" id="JACGWO010000001">
    <property type="protein sequence ID" value="KAK4439638.1"/>
    <property type="molecule type" value="Genomic_DNA"/>
</dbReference>
<dbReference type="Proteomes" id="UP001293254">
    <property type="component" value="Unassembled WGS sequence"/>
</dbReference>
<reference evidence="1" key="2">
    <citation type="journal article" date="2024" name="Plant">
        <title>Genomic evolution and insights into agronomic trait innovations of Sesamum species.</title>
        <authorList>
            <person name="Miao H."/>
            <person name="Wang L."/>
            <person name="Qu L."/>
            <person name="Liu H."/>
            <person name="Sun Y."/>
            <person name="Le M."/>
            <person name="Wang Q."/>
            <person name="Wei S."/>
            <person name="Zheng Y."/>
            <person name="Lin W."/>
            <person name="Duan Y."/>
            <person name="Cao H."/>
            <person name="Xiong S."/>
            <person name="Wang X."/>
            <person name="Wei L."/>
            <person name="Li C."/>
            <person name="Ma Q."/>
            <person name="Ju M."/>
            <person name="Zhao R."/>
            <person name="Li G."/>
            <person name="Mu C."/>
            <person name="Tian Q."/>
            <person name="Mei H."/>
            <person name="Zhang T."/>
            <person name="Gao T."/>
            <person name="Zhang H."/>
        </authorList>
    </citation>
    <scope>NUCLEOTIDE SEQUENCE</scope>
    <source>
        <strain evidence="1">3651</strain>
    </source>
</reference>
<proteinExistence type="predicted"/>
<sequence length="162" mass="18002">MDVAKDPKLRISPPSAFTAILTDSYHFLVSSECPLIENEARGEGHVREIKGEAAVTNKQREKQTVEASQFLVLREKIYSEEKEKIIYVRTNFGSETSDFSWILFENNRVGSFEYELGAGESNAVGFCDCDPAATGSGVDYNFRVDGFIADQLPLALGIVSFF</sequence>
<evidence type="ECO:0000313" key="1">
    <source>
        <dbReference type="EMBL" id="KAK4439638.1"/>
    </source>
</evidence>
<keyword evidence="2" id="KW-1185">Reference proteome</keyword>
<dbReference type="AlphaFoldDB" id="A0AAE2CYX7"/>
<evidence type="ECO:0000313" key="2">
    <source>
        <dbReference type="Proteomes" id="UP001293254"/>
    </source>
</evidence>
<reference evidence="1" key="1">
    <citation type="submission" date="2020-06" db="EMBL/GenBank/DDBJ databases">
        <authorList>
            <person name="Li T."/>
            <person name="Hu X."/>
            <person name="Zhang T."/>
            <person name="Song X."/>
            <person name="Zhang H."/>
            <person name="Dai N."/>
            <person name="Sheng W."/>
            <person name="Hou X."/>
            <person name="Wei L."/>
        </authorList>
    </citation>
    <scope>NUCLEOTIDE SEQUENCE</scope>
    <source>
        <strain evidence="1">3651</strain>
        <tissue evidence="1">Leaf</tissue>
    </source>
</reference>